<evidence type="ECO:0000313" key="14">
    <source>
        <dbReference type="Proteomes" id="UP001152797"/>
    </source>
</evidence>
<comment type="caution">
    <text evidence="12">The sequence shown here is derived from an EMBL/GenBank/DDBJ whole genome shotgun (WGS) entry which is preliminary data.</text>
</comment>
<dbReference type="EMBL" id="CAMXCT020002682">
    <property type="protein sequence ID" value="CAL1153196.1"/>
    <property type="molecule type" value="Genomic_DNA"/>
</dbReference>
<organism evidence="12">
    <name type="scientific">Cladocopium goreaui</name>
    <dbReference type="NCBI Taxonomy" id="2562237"/>
    <lineage>
        <taxon>Eukaryota</taxon>
        <taxon>Sar</taxon>
        <taxon>Alveolata</taxon>
        <taxon>Dinophyceae</taxon>
        <taxon>Suessiales</taxon>
        <taxon>Symbiodiniaceae</taxon>
        <taxon>Cladocopium</taxon>
    </lineage>
</organism>
<dbReference type="InterPro" id="IPR018108">
    <property type="entry name" value="MCP_transmembrane"/>
</dbReference>
<comment type="subcellular location">
    <subcellularLocation>
        <location evidence="1">Mitochondrion inner membrane</location>
        <topology evidence="1">Multi-pass membrane protein</topology>
    </subcellularLocation>
</comment>
<dbReference type="GO" id="GO:0005313">
    <property type="term" value="F:L-glutamate transmembrane transporter activity"/>
    <property type="evidence" value="ECO:0007669"/>
    <property type="project" value="TreeGrafter"/>
</dbReference>
<evidence type="ECO:0000256" key="4">
    <source>
        <dbReference type="ARBA" id="ARBA00022692"/>
    </source>
</evidence>
<reference evidence="13" key="2">
    <citation type="submission" date="2024-04" db="EMBL/GenBank/DDBJ databases">
        <authorList>
            <person name="Chen Y."/>
            <person name="Shah S."/>
            <person name="Dougan E. K."/>
            <person name="Thang M."/>
            <person name="Chan C."/>
        </authorList>
    </citation>
    <scope>NUCLEOTIDE SEQUENCE [LARGE SCALE GENOMIC DNA]</scope>
</reference>
<dbReference type="GO" id="GO:0005743">
    <property type="term" value="C:mitochondrial inner membrane"/>
    <property type="evidence" value="ECO:0007669"/>
    <property type="project" value="UniProtKB-SubCell"/>
</dbReference>
<gene>
    <name evidence="12" type="ORF">C1SCF055_LOCUS25993</name>
</gene>
<sequence>MATSRRPPAYASFVAAGVAATAELMVMQPLDVVKTRMHLQGDGIKSGDNFQGTLAAMRGIRQAEGMAGLWRGFVPGLCVVIPRRGFKFVFYDAFIKLLWKGEKQKAPFQHSLVAGGLAGASEACIITPLECLKIGMQSEKAAGSSATGMASFARAMVRSGGVGSLYAGLGATVAKHTAHSCFYFAAFHETKKFAPKGTSRFQQICWDLLSGFVAGCAAATANNPFDVVKTRQQVVAASALSSHAAGQARPSKPGRFFKSLKLRRHAHDYRCAGVSSTMVVRWSPFQKVQPLEGHHAKGICLRPHFRGFGGHGAGPA</sequence>
<keyword evidence="5" id="KW-0677">Repeat</keyword>
<dbReference type="EMBL" id="CAMXCT030002682">
    <property type="protein sequence ID" value="CAL4787133.1"/>
    <property type="molecule type" value="Genomic_DNA"/>
</dbReference>
<evidence type="ECO:0000256" key="5">
    <source>
        <dbReference type="ARBA" id="ARBA00022737"/>
    </source>
</evidence>
<dbReference type="GO" id="GO:0015183">
    <property type="term" value="F:L-aspartate transmembrane transporter activity"/>
    <property type="evidence" value="ECO:0007669"/>
    <property type="project" value="TreeGrafter"/>
</dbReference>
<dbReference type="PANTHER" id="PTHR45678:SF1">
    <property type="entry name" value="MITOCHONDRIAL 2-OXODICARBOXYLATE CARRIER 1-RELATED"/>
    <property type="match status" value="1"/>
</dbReference>
<evidence type="ECO:0000256" key="9">
    <source>
        <dbReference type="ARBA" id="ARBA00023136"/>
    </source>
</evidence>
<dbReference type="AlphaFoldDB" id="A0A9P1D0T2"/>
<accession>A0A9P1D0T2</accession>
<proteinExistence type="inferred from homology"/>
<dbReference type="InterPro" id="IPR023395">
    <property type="entry name" value="MCP_dom_sf"/>
</dbReference>
<evidence type="ECO:0008006" key="15">
    <source>
        <dbReference type="Google" id="ProtNLM"/>
    </source>
</evidence>
<feature type="repeat" description="Solcar" evidence="10">
    <location>
        <begin position="7"/>
        <end position="97"/>
    </location>
</feature>
<protein>
    <recommendedName>
        <fullName evidence="15">Mitochondrial carrier protein</fullName>
    </recommendedName>
</protein>
<keyword evidence="6" id="KW-0999">Mitochondrion inner membrane</keyword>
<evidence type="ECO:0000256" key="6">
    <source>
        <dbReference type="ARBA" id="ARBA00022792"/>
    </source>
</evidence>
<name>A0A9P1D0T2_9DINO</name>
<evidence type="ECO:0000313" key="12">
    <source>
        <dbReference type="EMBL" id="CAI3999821.1"/>
    </source>
</evidence>
<evidence type="ECO:0000313" key="13">
    <source>
        <dbReference type="EMBL" id="CAL1153196.1"/>
    </source>
</evidence>
<reference evidence="12" key="1">
    <citation type="submission" date="2022-10" db="EMBL/GenBank/DDBJ databases">
        <authorList>
            <person name="Chen Y."/>
            <person name="Dougan E. K."/>
            <person name="Chan C."/>
            <person name="Rhodes N."/>
            <person name="Thang M."/>
        </authorList>
    </citation>
    <scope>NUCLEOTIDE SEQUENCE</scope>
</reference>
<evidence type="ECO:0000256" key="7">
    <source>
        <dbReference type="ARBA" id="ARBA00022989"/>
    </source>
</evidence>
<keyword evidence="9 10" id="KW-0472">Membrane</keyword>
<evidence type="ECO:0000256" key="8">
    <source>
        <dbReference type="ARBA" id="ARBA00023128"/>
    </source>
</evidence>
<dbReference type="InterPro" id="IPR002067">
    <property type="entry name" value="MCP"/>
</dbReference>
<dbReference type="GO" id="GO:0043490">
    <property type="term" value="P:malate-aspartate shuttle"/>
    <property type="evidence" value="ECO:0007669"/>
    <property type="project" value="TreeGrafter"/>
</dbReference>
<dbReference type="PRINTS" id="PR00926">
    <property type="entry name" value="MITOCARRIER"/>
</dbReference>
<dbReference type="Pfam" id="PF00153">
    <property type="entry name" value="Mito_carr"/>
    <property type="match status" value="3"/>
</dbReference>
<keyword evidence="7" id="KW-1133">Transmembrane helix</keyword>
<feature type="repeat" description="Solcar" evidence="10">
    <location>
        <begin position="106"/>
        <end position="193"/>
    </location>
</feature>
<dbReference type="PANTHER" id="PTHR45678">
    <property type="entry name" value="MITOCHONDRIAL 2-OXODICARBOXYLATE CARRIER 1-RELATED"/>
    <property type="match status" value="1"/>
</dbReference>
<evidence type="ECO:0000256" key="11">
    <source>
        <dbReference type="RuleBase" id="RU000488"/>
    </source>
</evidence>
<dbReference type="EMBL" id="CAMXCT010002682">
    <property type="protein sequence ID" value="CAI3999821.1"/>
    <property type="molecule type" value="Genomic_DNA"/>
</dbReference>
<dbReference type="Gene3D" id="1.50.40.10">
    <property type="entry name" value="Mitochondrial carrier domain"/>
    <property type="match status" value="1"/>
</dbReference>
<dbReference type="InterPro" id="IPR051028">
    <property type="entry name" value="Mito_Solute_Carrier"/>
</dbReference>
<evidence type="ECO:0000256" key="3">
    <source>
        <dbReference type="ARBA" id="ARBA00022448"/>
    </source>
</evidence>
<evidence type="ECO:0000256" key="2">
    <source>
        <dbReference type="ARBA" id="ARBA00006375"/>
    </source>
</evidence>
<dbReference type="SUPFAM" id="SSF103506">
    <property type="entry name" value="Mitochondrial carrier"/>
    <property type="match status" value="1"/>
</dbReference>
<evidence type="ECO:0000256" key="1">
    <source>
        <dbReference type="ARBA" id="ARBA00004448"/>
    </source>
</evidence>
<dbReference type="OrthoDB" id="434783at2759"/>
<dbReference type="PROSITE" id="PS50920">
    <property type="entry name" value="SOLCAR"/>
    <property type="match status" value="2"/>
</dbReference>
<keyword evidence="14" id="KW-1185">Reference proteome</keyword>
<comment type="similarity">
    <text evidence="2 11">Belongs to the mitochondrial carrier (TC 2.A.29) family.</text>
</comment>
<evidence type="ECO:0000256" key="10">
    <source>
        <dbReference type="PROSITE-ProRule" id="PRU00282"/>
    </source>
</evidence>
<keyword evidence="8" id="KW-0496">Mitochondrion</keyword>
<keyword evidence="3 11" id="KW-0813">Transport</keyword>
<dbReference type="Proteomes" id="UP001152797">
    <property type="component" value="Unassembled WGS sequence"/>
</dbReference>
<keyword evidence="4 10" id="KW-0812">Transmembrane</keyword>